<keyword evidence="2" id="KW-0456">Lyase</keyword>
<dbReference type="InterPro" id="IPR044144">
    <property type="entry name" value="SAF_UxaA/GarD"/>
</dbReference>
<dbReference type="Pfam" id="PF20629">
    <property type="entry name" value="GD_AH_C"/>
    <property type="match status" value="1"/>
</dbReference>
<evidence type="ECO:0000259" key="3">
    <source>
        <dbReference type="SMART" id="SM00858"/>
    </source>
</evidence>
<dbReference type="InterPro" id="IPR007392">
    <property type="entry name" value="GD_AH_second"/>
</dbReference>
<dbReference type="GO" id="GO:0016787">
    <property type="term" value="F:hydrolase activity"/>
    <property type="evidence" value="ECO:0007669"/>
    <property type="project" value="UniProtKB-KW"/>
</dbReference>
<dbReference type="InterPro" id="IPR052172">
    <property type="entry name" value="UxaA_altronate/galactarate_dh"/>
</dbReference>
<dbReference type="HOGENOM" id="CLU_029189_0_0_4"/>
<dbReference type="CDD" id="cd11613">
    <property type="entry name" value="SAF_AH_GD"/>
    <property type="match status" value="1"/>
</dbReference>
<dbReference type="PANTHER" id="PTHR30536:SF5">
    <property type="entry name" value="ALTRONATE DEHYDRATASE"/>
    <property type="match status" value="1"/>
</dbReference>
<evidence type="ECO:0000313" key="4">
    <source>
        <dbReference type="EMBL" id="AJK50533.1"/>
    </source>
</evidence>
<keyword evidence="4" id="KW-0378">Hydrolase</keyword>
<name>A0A0B6S4D2_BURPL</name>
<dbReference type="InterPro" id="IPR013974">
    <property type="entry name" value="SAF"/>
</dbReference>
<keyword evidence="5" id="KW-1185">Reference proteome</keyword>
<protein>
    <submittedName>
        <fullName evidence="4">Putative UxaA family hydrolase</fullName>
    </submittedName>
</protein>
<dbReference type="KEGG" id="bpla:bpln_2g25080"/>
<evidence type="ECO:0000256" key="1">
    <source>
        <dbReference type="ARBA" id="ARBA00010986"/>
    </source>
</evidence>
<feature type="domain" description="SAF" evidence="3">
    <location>
        <begin position="13"/>
        <end position="84"/>
    </location>
</feature>
<dbReference type="GO" id="GO:0019698">
    <property type="term" value="P:D-galacturonate catabolic process"/>
    <property type="evidence" value="ECO:0007669"/>
    <property type="project" value="TreeGrafter"/>
</dbReference>
<dbReference type="GO" id="GO:0016829">
    <property type="term" value="F:lyase activity"/>
    <property type="evidence" value="ECO:0007669"/>
    <property type="project" value="UniProtKB-KW"/>
</dbReference>
<evidence type="ECO:0000313" key="5">
    <source>
        <dbReference type="Proteomes" id="UP000031838"/>
    </source>
</evidence>
<comment type="similarity">
    <text evidence="1">Belongs to the UxaA family.</text>
</comment>
<dbReference type="RefSeq" id="WP_042628802.1">
    <property type="nucleotide sequence ID" value="NZ_BSTO01000043.1"/>
</dbReference>
<accession>A0A0B6S4D2</accession>
<dbReference type="SMART" id="SM00858">
    <property type="entry name" value="SAF"/>
    <property type="match status" value="1"/>
</dbReference>
<organism evidence="4 5">
    <name type="scientific">Burkholderia plantarii</name>
    <dbReference type="NCBI Taxonomy" id="41899"/>
    <lineage>
        <taxon>Bacteria</taxon>
        <taxon>Pseudomonadati</taxon>
        <taxon>Pseudomonadota</taxon>
        <taxon>Betaproteobacteria</taxon>
        <taxon>Burkholderiales</taxon>
        <taxon>Burkholderiaceae</taxon>
        <taxon>Burkholderia</taxon>
    </lineage>
</organism>
<dbReference type="Gene3D" id="2.30.130.110">
    <property type="match status" value="1"/>
</dbReference>
<sequence length="508" mass="52279">MNPGTVLKLHGDDNVALALRALEAGSVVELDGHSLPVLTPVPAGHKIAVRALARGERVTKYRQTIGVARHGIEAGEHVHVHNVDMPAHPAGGAAPDAAPPHAAGAALSGTFMGFVRPDGQVGTRNYIGVIASVNCSATVCHAIADAFRGPALDAFPGIDGVVAITHQSGCGLAATGDGIALLRRTLAGYARNPNFGGILLVGLGCEVNQLDGLLDLLDAPGADPVRTLVIQDEGGVRQTVTRGVAIVRELIEQAGRARRTAVCASQLKVGLQCGGSDGYSGITGNPALGAAVDLLVRHGGTAILSETPEIYGAEHLLTARAASGDVAGRLLDRLQWWERYAADHGGELNNNPSPGNKAGGITTILEKSLGAVAKGGSSPLNAVYDYAEPVAARGLVFMDTPGYDPVSATGQVAGGANLICFTTGRGSVFGSKPVPTIKIATTTGLFERMRADMDFNSGPIVDGGLGVEAAGTQLFHLMLEIASGRRTRSEDNGIGDREFVPWLRGAVM</sequence>
<dbReference type="EMBL" id="CP002581">
    <property type="protein sequence ID" value="AJK50533.1"/>
    <property type="molecule type" value="Genomic_DNA"/>
</dbReference>
<gene>
    <name evidence="4" type="ORF">BGL_2c24770</name>
</gene>
<reference evidence="4 5" key="2">
    <citation type="journal article" date="2016" name="Appl. Microbiol. Biotechnol.">
        <title>Mutations improving production and secretion of extracellular lipase by Burkholderia glumae PG1.</title>
        <authorList>
            <person name="Knapp A."/>
            <person name="Voget S."/>
            <person name="Gao R."/>
            <person name="Zaburannyi N."/>
            <person name="Krysciak D."/>
            <person name="Breuer M."/>
            <person name="Hauer B."/>
            <person name="Streit W.R."/>
            <person name="Muller R."/>
            <person name="Daniel R."/>
            <person name="Jaeger K.E."/>
        </authorList>
    </citation>
    <scope>NUCLEOTIDE SEQUENCE [LARGE SCALE GENOMIC DNA]</scope>
    <source>
        <strain evidence="4 5">PG1</strain>
    </source>
</reference>
<dbReference type="Pfam" id="PF08666">
    <property type="entry name" value="SAF"/>
    <property type="match status" value="1"/>
</dbReference>
<dbReference type="Proteomes" id="UP000031838">
    <property type="component" value="Chromosome 2"/>
</dbReference>
<evidence type="ECO:0000256" key="2">
    <source>
        <dbReference type="ARBA" id="ARBA00023239"/>
    </source>
</evidence>
<dbReference type="KEGG" id="bgp:BGL_2c24770"/>
<dbReference type="InterPro" id="IPR048332">
    <property type="entry name" value="GD_AH_C"/>
</dbReference>
<dbReference type="PANTHER" id="PTHR30536">
    <property type="entry name" value="ALTRONATE/GALACTARATE DEHYDRATASE"/>
    <property type="match status" value="1"/>
</dbReference>
<dbReference type="Pfam" id="PF04295">
    <property type="entry name" value="GD_AH_second"/>
    <property type="match status" value="1"/>
</dbReference>
<proteinExistence type="inferred from homology"/>
<reference evidence="5" key="1">
    <citation type="submission" date="2011-03" db="EMBL/GenBank/DDBJ databases">
        <authorList>
            <person name="Voget S."/>
            <person name="Streit W.R."/>
            <person name="Jaeger K.E."/>
            <person name="Daniel R."/>
        </authorList>
    </citation>
    <scope>NUCLEOTIDE SEQUENCE [LARGE SCALE GENOMIC DNA]</scope>
    <source>
        <strain evidence="5">PG1</strain>
    </source>
</reference>
<dbReference type="AlphaFoldDB" id="A0A0B6S4D2"/>